<comment type="caution">
    <text evidence="2">The sequence shown here is derived from an EMBL/GenBank/DDBJ whole genome shotgun (WGS) entry which is preliminary data.</text>
</comment>
<sequence>MSYSVSEDNEENNQLRELTSEYVFCPKCGTKNNFSSASKTQTSFFCLRCSSKIGNYWENYLSGKILTFNCELCSKLTFKSLKYCISCGEINIKTSQIRSEIISEKVTSKRSRFFSNKIRLSFLLGAVLFVVGGILAIVGFIQSFGSYYIIYEVLIYIGVILVGASIALLTIVPVILIIRIARGKS</sequence>
<keyword evidence="1" id="KW-0472">Membrane</keyword>
<gene>
    <name evidence="2" type="ORF">S01H4_42135</name>
</gene>
<keyword evidence="1" id="KW-0812">Transmembrane</keyword>
<evidence type="ECO:0000256" key="1">
    <source>
        <dbReference type="SAM" id="Phobius"/>
    </source>
</evidence>
<evidence type="ECO:0000313" key="2">
    <source>
        <dbReference type="EMBL" id="GAH04093.1"/>
    </source>
</evidence>
<keyword evidence="1" id="KW-1133">Transmembrane helix</keyword>
<protein>
    <submittedName>
        <fullName evidence="2">Uncharacterized protein</fullName>
    </submittedName>
</protein>
<reference evidence="2" key="1">
    <citation type="journal article" date="2014" name="Front. Microbiol.">
        <title>High frequency of phylogenetically diverse reductive dehalogenase-homologous genes in deep subseafloor sedimentary metagenomes.</title>
        <authorList>
            <person name="Kawai M."/>
            <person name="Futagami T."/>
            <person name="Toyoda A."/>
            <person name="Takaki Y."/>
            <person name="Nishi S."/>
            <person name="Hori S."/>
            <person name="Arai W."/>
            <person name="Tsubouchi T."/>
            <person name="Morono Y."/>
            <person name="Uchiyama I."/>
            <person name="Ito T."/>
            <person name="Fujiyama A."/>
            <person name="Inagaki F."/>
            <person name="Takami H."/>
        </authorList>
    </citation>
    <scope>NUCLEOTIDE SEQUENCE</scope>
    <source>
        <strain evidence="2">Expedition CK06-06</strain>
    </source>
</reference>
<dbReference type="EMBL" id="BART01023110">
    <property type="protein sequence ID" value="GAH04093.1"/>
    <property type="molecule type" value="Genomic_DNA"/>
</dbReference>
<name>X1E610_9ZZZZ</name>
<feature type="transmembrane region" description="Helical" evidence="1">
    <location>
        <begin position="120"/>
        <end position="141"/>
    </location>
</feature>
<dbReference type="AlphaFoldDB" id="X1E610"/>
<organism evidence="2">
    <name type="scientific">marine sediment metagenome</name>
    <dbReference type="NCBI Taxonomy" id="412755"/>
    <lineage>
        <taxon>unclassified sequences</taxon>
        <taxon>metagenomes</taxon>
        <taxon>ecological metagenomes</taxon>
    </lineage>
</organism>
<proteinExistence type="predicted"/>
<feature type="transmembrane region" description="Helical" evidence="1">
    <location>
        <begin position="153"/>
        <end position="178"/>
    </location>
</feature>
<accession>X1E610</accession>